<protein>
    <submittedName>
        <fullName evidence="2">Beta-lactamase</fullName>
    </submittedName>
</protein>
<dbReference type="GO" id="GO:0010181">
    <property type="term" value="F:FMN binding"/>
    <property type="evidence" value="ECO:0007669"/>
    <property type="project" value="InterPro"/>
</dbReference>
<dbReference type="PATRIC" id="fig|1069083.5.peg.700"/>
<evidence type="ECO:0000259" key="1">
    <source>
        <dbReference type="PROSITE" id="PS50902"/>
    </source>
</evidence>
<dbReference type="PROSITE" id="PS50902">
    <property type="entry name" value="FLAVODOXIN_LIKE"/>
    <property type="match status" value="1"/>
</dbReference>
<dbReference type="InterPro" id="IPR029039">
    <property type="entry name" value="Flavoprotein-like_sf"/>
</dbReference>
<dbReference type="Gene3D" id="3.60.15.10">
    <property type="entry name" value="Ribonuclease Z/Hydroxyacylglutathione hydrolase-like"/>
    <property type="match status" value="1"/>
</dbReference>
<dbReference type="Gene3D" id="3.40.50.360">
    <property type="match status" value="1"/>
</dbReference>
<dbReference type="Pfam" id="PF19583">
    <property type="entry name" value="ODP"/>
    <property type="match status" value="1"/>
</dbReference>
<feature type="domain" description="Flavodoxin-like" evidence="1">
    <location>
        <begin position="245"/>
        <end position="384"/>
    </location>
</feature>
<dbReference type="InterPro" id="IPR008254">
    <property type="entry name" value="Flavodoxin/NO_synth"/>
</dbReference>
<dbReference type="SUPFAM" id="SSF56281">
    <property type="entry name" value="Metallo-hydrolase/oxidoreductase"/>
    <property type="match status" value="1"/>
</dbReference>
<sequence length="386" mass="44544">MAIKVKDGIYWLGTVDWESRDFHGYPVSSGTSYNSYLIVDEKKVLIDTTECHLYNELMKNLSTIIDPKDLDYIVLNHTEKDHSEALPKIVEKTNATIITNANAKEYLSLYYNTEGWDFIIVEDGDEIEIGKRTLTFIKTPMLHWPDNMMVYTDNTLFSNDAFGQHIATNKIFDYQYGKKALNAAKEYFATILMPYRKLIPNAIEKIKDLEIDYICPSHGVIWKEYKEDIIKSYLDWSNDKVKEKAVIVYDTMYGSTKKIAHALANAFIDLGIEVKVYRISTSSISEILAEIVDAKYLLIGSPTMNMDIYPEVSKFLNYLKNLRVGNKISAVFGSYGWREGASDKIKNILKELNFKIVDDECLRVRFTPKDEELNKIIRFVKDIVEQ</sequence>
<dbReference type="Proteomes" id="UP000053695">
    <property type="component" value="Unassembled WGS sequence"/>
</dbReference>
<dbReference type="CDD" id="cd07709">
    <property type="entry name" value="flavodiiron_proteins_MBL-fold"/>
    <property type="match status" value="1"/>
</dbReference>
<dbReference type="SUPFAM" id="SSF52218">
    <property type="entry name" value="Flavoproteins"/>
    <property type="match status" value="1"/>
</dbReference>
<dbReference type="PANTHER" id="PTHR43717">
    <property type="entry name" value="ANAEROBIC NITRIC OXIDE REDUCTASE FLAVORUBREDOXIN"/>
    <property type="match status" value="1"/>
</dbReference>
<dbReference type="InterPro" id="IPR001226">
    <property type="entry name" value="Flavodoxin_CS"/>
</dbReference>
<dbReference type="RefSeq" id="WP_004591247.1">
    <property type="nucleotide sequence ID" value="NZ_APMM01000023.1"/>
</dbReference>
<dbReference type="InterPro" id="IPR001279">
    <property type="entry name" value="Metallo-B-lactamas"/>
</dbReference>
<dbReference type="InterPro" id="IPR036866">
    <property type="entry name" value="RibonucZ/Hydroxyglut_hydro"/>
</dbReference>
<dbReference type="InterPro" id="IPR016440">
    <property type="entry name" value="Rubredoxin-O_OxRdtase"/>
</dbReference>
<dbReference type="GO" id="GO:0009055">
    <property type="term" value="F:electron transfer activity"/>
    <property type="evidence" value="ECO:0007669"/>
    <property type="project" value="InterPro"/>
</dbReference>
<evidence type="ECO:0000313" key="2">
    <source>
        <dbReference type="EMBL" id="ENN96198.1"/>
    </source>
</evidence>
<dbReference type="OrthoDB" id="6433at2157"/>
<reference evidence="2 3" key="1">
    <citation type="journal article" date="2013" name="Genome Announc.">
        <title>Draft Genome Sequence of a Highly Flagellated, Fast-Swimming Archaeon, Methanocaldococcus villosus Strain KIN24-T80 (DSM 22612).</title>
        <authorList>
            <person name="Thennarasu S."/>
            <person name="Polireddy D."/>
            <person name="Antony A."/>
            <person name="Yada M.R."/>
            <person name="Algarawi S."/>
            <person name="Sivakumar N."/>
        </authorList>
    </citation>
    <scope>NUCLEOTIDE SEQUENCE [LARGE SCALE GENOMIC DNA]</scope>
    <source>
        <strain evidence="2 3">KIN24-T80</strain>
    </source>
</reference>
<organism evidence="2 3">
    <name type="scientific">Methanocaldococcus villosus KIN24-T80</name>
    <dbReference type="NCBI Taxonomy" id="1069083"/>
    <lineage>
        <taxon>Archaea</taxon>
        <taxon>Methanobacteriati</taxon>
        <taxon>Methanobacteriota</taxon>
        <taxon>Methanomada group</taxon>
        <taxon>Methanococci</taxon>
        <taxon>Methanococcales</taxon>
        <taxon>Methanocaldococcaceae</taxon>
        <taxon>Methanocaldococcus</taxon>
    </lineage>
</organism>
<dbReference type="STRING" id="1069083.GCA_000371805_01386"/>
<keyword evidence="3" id="KW-1185">Reference proteome</keyword>
<dbReference type="Pfam" id="PF00258">
    <property type="entry name" value="Flavodoxin_1"/>
    <property type="match status" value="1"/>
</dbReference>
<proteinExistence type="predicted"/>
<dbReference type="PANTHER" id="PTHR43717:SF1">
    <property type="entry name" value="ANAEROBIC NITRIC OXIDE REDUCTASE FLAVORUBREDOXIN"/>
    <property type="match status" value="1"/>
</dbReference>
<accession>N6V1N4</accession>
<dbReference type="GO" id="GO:0046872">
    <property type="term" value="F:metal ion binding"/>
    <property type="evidence" value="ECO:0007669"/>
    <property type="project" value="InterPro"/>
</dbReference>
<name>N6V1N4_9EURY</name>
<dbReference type="InterPro" id="IPR045761">
    <property type="entry name" value="ODP_dom"/>
</dbReference>
<comment type="caution">
    <text evidence="2">The sequence shown here is derived from an EMBL/GenBank/DDBJ whole genome shotgun (WGS) entry which is preliminary data.</text>
</comment>
<evidence type="ECO:0000313" key="3">
    <source>
        <dbReference type="Proteomes" id="UP000053695"/>
    </source>
</evidence>
<dbReference type="EMBL" id="APMM01000023">
    <property type="protein sequence ID" value="ENN96198.1"/>
    <property type="molecule type" value="Genomic_DNA"/>
</dbReference>
<dbReference type="PIRSF" id="PIRSF005243">
    <property type="entry name" value="ROO"/>
    <property type="match status" value="1"/>
</dbReference>
<dbReference type="SMART" id="SM00849">
    <property type="entry name" value="Lactamase_B"/>
    <property type="match status" value="1"/>
</dbReference>
<gene>
    <name evidence="2" type="ORF">J422_03588</name>
</gene>
<dbReference type="GO" id="GO:0016491">
    <property type="term" value="F:oxidoreductase activity"/>
    <property type="evidence" value="ECO:0007669"/>
    <property type="project" value="InterPro"/>
</dbReference>
<dbReference type="AlphaFoldDB" id="N6V1N4"/>
<dbReference type="PROSITE" id="PS00201">
    <property type="entry name" value="FLAVODOXIN"/>
    <property type="match status" value="1"/>
</dbReference>